<dbReference type="GO" id="GO:0005737">
    <property type="term" value="C:cytoplasm"/>
    <property type="evidence" value="ECO:0007669"/>
    <property type="project" value="TreeGrafter"/>
</dbReference>
<dbReference type="SUPFAM" id="SSF51690">
    <property type="entry name" value="Nicotinate/Quinolinate PRTase C-terminal domain-like"/>
    <property type="match status" value="1"/>
</dbReference>
<evidence type="ECO:0000256" key="5">
    <source>
        <dbReference type="ARBA" id="ARBA00022642"/>
    </source>
</evidence>
<evidence type="ECO:0000256" key="7">
    <source>
        <dbReference type="ARBA" id="ARBA00022679"/>
    </source>
</evidence>
<dbReference type="PANTHER" id="PTHR32179">
    <property type="entry name" value="NICOTINATE-NUCLEOTIDE PYROPHOSPHORYLASE [CARBOXYLATING]"/>
    <property type="match status" value="1"/>
</dbReference>
<dbReference type="OrthoDB" id="9782546at2"/>
<evidence type="ECO:0000256" key="8">
    <source>
        <dbReference type="ARBA" id="ARBA00033102"/>
    </source>
</evidence>
<dbReference type="InterPro" id="IPR013785">
    <property type="entry name" value="Aldolase_TIM"/>
</dbReference>
<sequence length="172" mass="18430">LSATATHTRALTRLLTGTRARLLDTRKTLPGLRVAQKYAVLVGGGENHRMGLFDAFLIKENHIMAAGSIAAAVTTARAQAPGRMVEVEVESHDELEQAIAAGADRIMLDNFDLEQMRAAVAFTAGRAELEASGNVNRDTLRGIAETGVDYISLGTITKDIKAIDLSMRLIEG</sequence>
<protein>
    <recommendedName>
        <fullName evidence="4">nicotinate-nucleotide diphosphorylase (carboxylating)</fullName>
        <ecNumber evidence="4">2.4.2.19</ecNumber>
    </recommendedName>
    <alternativeName>
        <fullName evidence="8">Quinolinate phosphoribosyltransferase [decarboxylating]</fullName>
    </alternativeName>
</protein>
<evidence type="ECO:0000256" key="2">
    <source>
        <dbReference type="ARBA" id="ARBA00004893"/>
    </source>
</evidence>
<feature type="non-terminal residue" evidence="10">
    <location>
        <position position="1"/>
    </location>
</feature>
<keyword evidence="6" id="KW-0328">Glycosyltransferase</keyword>
<evidence type="ECO:0000256" key="6">
    <source>
        <dbReference type="ARBA" id="ARBA00022676"/>
    </source>
</evidence>
<reference evidence="11" key="1">
    <citation type="submission" date="2018-02" db="EMBL/GenBank/DDBJ databases">
        <title>Genome sequencing of Solimonas sp. HR-BB.</title>
        <authorList>
            <person name="Lee Y."/>
            <person name="Jeon C.O."/>
        </authorList>
    </citation>
    <scope>NUCLEOTIDE SEQUENCE [LARGE SCALE GENOMIC DNA]</scope>
    <source>
        <strain evidence="11">HR-E</strain>
    </source>
</reference>
<evidence type="ECO:0000256" key="4">
    <source>
        <dbReference type="ARBA" id="ARBA00011944"/>
    </source>
</evidence>
<dbReference type="EMBL" id="PTQZ01000374">
    <property type="protein sequence ID" value="PQA27306.1"/>
    <property type="molecule type" value="Genomic_DNA"/>
</dbReference>
<evidence type="ECO:0000313" key="11">
    <source>
        <dbReference type="Proteomes" id="UP000243900"/>
    </source>
</evidence>
<dbReference type="InterPro" id="IPR036068">
    <property type="entry name" value="Nicotinate_pribotase-like_C"/>
</dbReference>
<comment type="caution">
    <text evidence="10">The sequence shown here is derived from an EMBL/GenBank/DDBJ whole genome shotgun (WGS) entry which is preliminary data.</text>
</comment>
<proteinExistence type="inferred from homology"/>
<dbReference type="AlphaFoldDB" id="A0A2P6AQ92"/>
<evidence type="ECO:0000259" key="9">
    <source>
        <dbReference type="Pfam" id="PF01729"/>
    </source>
</evidence>
<dbReference type="NCBIfam" id="TIGR00078">
    <property type="entry name" value="nadC"/>
    <property type="match status" value="1"/>
</dbReference>
<evidence type="ECO:0000313" key="10">
    <source>
        <dbReference type="EMBL" id="PQA27306.1"/>
    </source>
</evidence>
<dbReference type="RefSeq" id="WP_105193495.1">
    <property type="nucleotide sequence ID" value="NZ_PTQZ01000374.1"/>
</dbReference>
<gene>
    <name evidence="10" type="primary">nadC</name>
    <name evidence="10" type="ORF">C5O18_10115</name>
</gene>
<dbReference type="GO" id="GO:0009435">
    <property type="term" value="P:NAD+ biosynthetic process"/>
    <property type="evidence" value="ECO:0007669"/>
    <property type="project" value="UniProtKB-UniPathway"/>
</dbReference>
<evidence type="ECO:0000256" key="1">
    <source>
        <dbReference type="ARBA" id="ARBA00003237"/>
    </source>
</evidence>
<dbReference type="InterPro" id="IPR004393">
    <property type="entry name" value="NadC"/>
</dbReference>
<dbReference type="InterPro" id="IPR027277">
    <property type="entry name" value="NadC/ModD"/>
</dbReference>
<evidence type="ECO:0000256" key="3">
    <source>
        <dbReference type="ARBA" id="ARBA00009400"/>
    </source>
</evidence>
<keyword evidence="11" id="KW-1185">Reference proteome</keyword>
<dbReference type="GO" id="GO:0034213">
    <property type="term" value="P:quinolinate catabolic process"/>
    <property type="evidence" value="ECO:0007669"/>
    <property type="project" value="TreeGrafter"/>
</dbReference>
<dbReference type="GO" id="GO:0004514">
    <property type="term" value="F:nicotinate-nucleotide diphosphorylase (carboxylating) activity"/>
    <property type="evidence" value="ECO:0007669"/>
    <property type="project" value="UniProtKB-EC"/>
</dbReference>
<comment type="pathway">
    <text evidence="2">Cofactor biosynthesis; NAD(+) biosynthesis; nicotinate D-ribonucleotide from quinolinate: step 1/1.</text>
</comment>
<dbReference type="Proteomes" id="UP000243900">
    <property type="component" value="Unassembled WGS sequence"/>
</dbReference>
<keyword evidence="7" id="KW-0808">Transferase</keyword>
<organism evidence="10 11">
    <name type="scientific">Amnimonas aquatica</name>
    <dbReference type="NCBI Taxonomy" id="2094561"/>
    <lineage>
        <taxon>Bacteria</taxon>
        <taxon>Pseudomonadati</taxon>
        <taxon>Pseudomonadota</taxon>
        <taxon>Gammaproteobacteria</taxon>
        <taxon>Moraxellales</taxon>
        <taxon>Moraxellaceae</taxon>
        <taxon>Amnimonas</taxon>
    </lineage>
</organism>
<dbReference type="UniPathway" id="UPA00253">
    <property type="reaction ID" value="UER00331"/>
</dbReference>
<dbReference type="Gene3D" id="3.20.20.70">
    <property type="entry name" value="Aldolase class I"/>
    <property type="match status" value="1"/>
</dbReference>
<dbReference type="PANTHER" id="PTHR32179:SF3">
    <property type="entry name" value="NICOTINATE-NUCLEOTIDE PYROPHOSPHORYLASE [CARBOXYLATING]"/>
    <property type="match status" value="1"/>
</dbReference>
<comment type="similarity">
    <text evidence="3">Belongs to the NadC/ModD family.</text>
</comment>
<feature type="domain" description="Quinolinate phosphoribosyl transferase C-terminal" evidence="9">
    <location>
        <begin position="5"/>
        <end position="168"/>
    </location>
</feature>
<accession>A0A2P6AQ92</accession>
<dbReference type="EC" id="2.4.2.19" evidence="4"/>
<name>A0A2P6AQ92_9GAMM</name>
<keyword evidence="5" id="KW-0662">Pyridine nucleotide biosynthesis</keyword>
<dbReference type="InterPro" id="IPR002638">
    <property type="entry name" value="Quinolinate_PRibosylTrfase_C"/>
</dbReference>
<dbReference type="FunFam" id="3.20.20.70:FF:000030">
    <property type="entry name" value="Nicotinate-nucleotide pyrophosphorylase, carboxylating"/>
    <property type="match status" value="1"/>
</dbReference>
<comment type="function">
    <text evidence="1">Involved in the catabolism of quinolinic acid (QA).</text>
</comment>
<dbReference type="Pfam" id="PF01729">
    <property type="entry name" value="QRPTase_C"/>
    <property type="match status" value="1"/>
</dbReference>